<dbReference type="HOGENOM" id="CLU_1730617_0_0_9"/>
<feature type="transmembrane region" description="Helical" evidence="1">
    <location>
        <begin position="12"/>
        <end position="31"/>
    </location>
</feature>
<reference evidence="2 3" key="1">
    <citation type="submission" date="2007-09" db="EMBL/GenBank/DDBJ databases">
        <title>Draft genome sequence of Peptostreptococcus micros (ATCC 33270).</title>
        <authorList>
            <person name="Sudarsanam P."/>
            <person name="Ley R."/>
            <person name="Guruge J."/>
            <person name="Turnbaugh P.J."/>
            <person name="Mahowald M."/>
            <person name="Liep D."/>
            <person name="Gordon J."/>
        </authorList>
    </citation>
    <scope>NUCLEOTIDE SEQUENCE [LARGE SCALE GENOMIC DNA]</scope>
    <source>
        <strain evidence="2 3">ATCC 33270</strain>
    </source>
</reference>
<sequence>MNERIYKSTSFQFVKELVTLVIACAFLGFILHFFVQLYVNVIVVAIVGIVSLYFTLSDRKLYVKVTDETLTVIKGKKIDEYNIEECAMKARIKNNDILTLYVTDSNDNTKSYDLSLLGYKQFEKLIEDLSVIGDKSEPITLKAE</sequence>
<gene>
    <name evidence="2" type="ORF">PEPMIC_00792</name>
</gene>
<keyword evidence="1" id="KW-0472">Membrane</keyword>
<keyword evidence="1" id="KW-0812">Transmembrane</keyword>
<dbReference type="Proteomes" id="UP000003162">
    <property type="component" value="Unassembled WGS sequence"/>
</dbReference>
<accession>A8SKV9</accession>
<feature type="transmembrane region" description="Helical" evidence="1">
    <location>
        <begin position="37"/>
        <end position="56"/>
    </location>
</feature>
<dbReference type="EMBL" id="ABEE02000016">
    <property type="protein sequence ID" value="EDP24212.1"/>
    <property type="molecule type" value="Genomic_DNA"/>
</dbReference>
<evidence type="ECO:0000313" key="3">
    <source>
        <dbReference type="Proteomes" id="UP000003162"/>
    </source>
</evidence>
<keyword evidence="1" id="KW-1133">Transmembrane helix</keyword>
<dbReference type="RefSeq" id="WP_004832677.1">
    <property type="nucleotide sequence ID" value="NZ_DS483517.1"/>
</dbReference>
<protein>
    <submittedName>
        <fullName evidence="2">Uncharacterized protein</fullName>
    </submittedName>
</protein>
<comment type="caution">
    <text evidence="2">The sequence shown here is derived from an EMBL/GenBank/DDBJ whole genome shotgun (WGS) entry which is preliminary data.</text>
</comment>
<reference evidence="2 3" key="2">
    <citation type="submission" date="2007-09" db="EMBL/GenBank/DDBJ databases">
        <authorList>
            <person name="Fulton L."/>
            <person name="Clifton S."/>
            <person name="Fulton B."/>
            <person name="Xu J."/>
            <person name="Minx P."/>
            <person name="Pepin K.H."/>
            <person name="Johnson M."/>
            <person name="Thiruvilangam P."/>
            <person name="Bhonagiri V."/>
            <person name="Nash W.E."/>
            <person name="Mardis E.R."/>
            <person name="Wilson R.K."/>
        </authorList>
    </citation>
    <scope>NUCLEOTIDE SEQUENCE [LARGE SCALE GENOMIC DNA]</scope>
    <source>
        <strain evidence="2 3">ATCC 33270</strain>
    </source>
</reference>
<evidence type="ECO:0000313" key="2">
    <source>
        <dbReference type="EMBL" id="EDP24212.1"/>
    </source>
</evidence>
<dbReference type="eggNOG" id="ENOG5033JC3">
    <property type="taxonomic scope" value="Bacteria"/>
</dbReference>
<dbReference type="GeneID" id="93385039"/>
<organism evidence="2 3">
    <name type="scientific">Parvimonas micra ATCC 33270</name>
    <dbReference type="NCBI Taxonomy" id="411465"/>
    <lineage>
        <taxon>Bacteria</taxon>
        <taxon>Bacillati</taxon>
        <taxon>Bacillota</taxon>
        <taxon>Tissierellia</taxon>
        <taxon>Tissierellales</taxon>
        <taxon>Peptoniphilaceae</taxon>
        <taxon>Parvimonas</taxon>
    </lineage>
</organism>
<name>A8SKV9_9FIRM</name>
<proteinExistence type="predicted"/>
<dbReference type="AlphaFoldDB" id="A8SKV9"/>
<evidence type="ECO:0000256" key="1">
    <source>
        <dbReference type="SAM" id="Phobius"/>
    </source>
</evidence>